<dbReference type="PROSITE" id="PS50290">
    <property type="entry name" value="PI3_4_KINASE_3"/>
    <property type="match status" value="1"/>
</dbReference>
<evidence type="ECO:0000256" key="6">
    <source>
        <dbReference type="ARBA" id="ARBA00022895"/>
    </source>
</evidence>
<dbReference type="SUPFAM" id="SSF56112">
    <property type="entry name" value="Protein kinase-like (PK-like)"/>
    <property type="match status" value="1"/>
</dbReference>
<evidence type="ECO:0000256" key="2">
    <source>
        <dbReference type="ARBA" id="ARBA00014619"/>
    </source>
</evidence>
<dbReference type="PANTHER" id="PTHR37079">
    <property type="entry name" value="SERINE/THREONINE-PROTEIN KINASE ATM"/>
    <property type="match status" value="1"/>
</dbReference>
<organism evidence="12 13">
    <name type="scientific">Nadsonia fulvescens var. elongata DSM 6958</name>
    <dbReference type="NCBI Taxonomy" id="857566"/>
    <lineage>
        <taxon>Eukaryota</taxon>
        <taxon>Fungi</taxon>
        <taxon>Dikarya</taxon>
        <taxon>Ascomycota</taxon>
        <taxon>Saccharomycotina</taxon>
        <taxon>Dipodascomycetes</taxon>
        <taxon>Dipodascales</taxon>
        <taxon>Dipodascales incertae sedis</taxon>
        <taxon>Nadsonia</taxon>
    </lineage>
</organism>
<protein>
    <recommendedName>
        <fullName evidence="2">Serine/threonine-protein kinase TEL1</fullName>
    </recommendedName>
    <alternativeName>
        <fullName evidence="7">ATM homolog</fullName>
    </alternativeName>
    <alternativeName>
        <fullName evidence="9 10">DNA-damage checkpoint kinase TEL1</fullName>
    </alternativeName>
    <alternativeName>
        <fullName evidence="3">Serine/threonine-protein kinase tel1</fullName>
    </alternativeName>
    <alternativeName>
        <fullName evidence="8">Telomere length regulation protein 1</fullName>
    </alternativeName>
</protein>
<sequence>LKYFFFESFSSAEEWLTKRTSYTRSTAAISMLGYILGIGDRHCGNIMLDRNTGEVIHIDFGISFEDGKRLPVPELVPFRLTRDIVDGMGVNGVEGTFRRCCIFTLDLLRFEMSNIKTILDVLRHDPLYSWTMKSTTRKKVQEATSDNFEYPEHSSDGSDAHRALSTIYEKLSISLKAEVVVNQQIQEALDVGNLAVIYCGVYCYY</sequence>
<dbReference type="Pfam" id="PF00454">
    <property type="entry name" value="PI3_PI4_kinase"/>
    <property type="match status" value="1"/>
</dbReference>
<dbReference type="InterPro" id="IPR036940">
    <property type="entry name" value="PI3/4_kinase_cat_sf"/>
</dbReference>
<dbReference type="STRING" id="857566.A0A1E3PPX1"/>
<evidence type="ECO:0000256" key="10">
    <source>
        <dbReference type="ARBA" id="ARBA00032467"/>
    </source>
</evidence>
<dbReference type="GO" id="GO:0004674">
    <property type="term" value="F:protein serine/threonine kinase activity"/>
    <property type="evidence" value="ECO:0007669"/>
    <property type="project" value="InterPro"/>
</dbReference>
<keyword evidence="6" id="KW-0158">Chromosome</keyword>
<evidence type="ECO:0000256" key="8">
    <source>
        <dbReference type="ARBA" id="ARBA00030222"/>
    </source>
</evidence>
<gene>
    <name evidence="12" type="ORF">NADFUDRAFT_9314</name>
</gene>
<keyword evidence="6" id="KW-0779">Telomere</keyword>
<feature type="non-terminal residue" evidence="12">
    <location>
        <position position="1"/>
    </location>
</feature>
<evidence type="ECO:0000256" key="3">
    <source>
        <dbReference type="ARBA" id="ARBA00020288"/>
    </source>
</evidence>
<evidence type="ECO:0000313" key="13">
    <source>
        <dbReference type="Proteomes" id="UP000095009"/>
    </source>
</evidence>
<dbReference type="InterPro" id="IPR000403">
    <property type="entry name" value="PI3/4_kinase_cat_dom"/>
</dbReference>
<name>A0A1E3PPX1_9ASCO</name>
<feature type="domain" description="PI3K/PI4K catalytic" evidence="11">
    <location>
        <begin position="1"/>
        <end position="179"/>
    </location>
</feature>
<keyword evidence="4" id="KW-0808">Transferase</keyword>
<dbReference type="InterPro" id="IPR011009">
    <property type="entry name" value="Kinase-like_dom_sf"/>
</dbReference>
<dbReference type="GO" id="GO:0000781">
    <property type="term" value="C:chromosome, telomeric region"/>
    <property type="evidence" value="ECO:0007669"/>
    <property type="project" value="UniProtKB-SubCell"/>
</dbReference>
<reference evidence="12 13" key="1">
    <citation type="journal article" date="2016" name="Proc. Natl. Acad. Sci. U.S.A.">
        <title>Comparative genomics of biotechnologically important yeasts.</title>
        <authorList>
            <person name="Riley R."/>
            <person name="Haridas S."/>
            <person name="Wolfe K.H."/>
            <person name="Lopes M.R."/>
            <person name="Hittinger C.T."/>
            <person name="Goeker M."/>
            <person name="Salamov A.A."/>
            <person name="Wisecaver J.H."/>
            <person name="Long T.M."/>
            <person name="Calvey C.H."/>
            <person name="Aerts A.L."/>
            <person name="Barry K.W."/>
            <person name="Choi C."/>
            <person name="Clum A."/>
            <person name="Coughlan A.Y."/>
            <person name="Deshpande S."/>
            <person name="Douglass A.P."/>
            <person name="Hanson S.J."/>
            <person name="Klenk H.-P."/>
            <person name="LaButti K.M."/>
            <person name="Lapidus A."/>
            <person name="Lindquist E.A."/>
            <person name="Lipzen A.M."/>
            <person name="Meier-Kolthoff J.P."/>
            <person name="Ohm R.A."/>
            <person name="Otillar R.P."/>
            <person name="Pangilinan J.L."/>
            <person name="Peng Y."/>
            <person name="Rokas A."/>
            <person name="Rosa C.A."/>
            <person name="Scheuner C."/>
            <person name="Sibirny A.A."/>
            <person name="Slot J.C."/>
            <person name="Stielow J.B."/>
            <person name="Sun H."/>
            <person name="Kurtzman C.P."/>
            <person name="Blackwell M."/>
            <person name="Grigoriev I.V."/>
            <person name="Jeffries T.W."/>
        </authorList>
    </citation>
    <scope>NUCLEOTIDE SEQUENCE [LARGE SCALE GENOMIC DNA]</scope>
    <source>
        <strain evidence="12 13">DSM 6958</strain>
    </source>
</reference>
<dbReference type="Gene3D" id="1.10.1070.11">
    <property type="entry name" value="Phosphatidylinositol 3-/4-kinase, catalytic domain"/>
    <property type="match status" value="1"/>
</dbReference>
<evidence type="ECO:0000256" key="7">
    <source>
        <dbReference type="ARBA" id="ARBA00030020"/>
    </source>
</evidence>
<keyword evidence="13" id="KW-1185">Reference proteome</keyword>
<evidence type="ECO:0000259" key="11">
    <source>
        <dbReference type="PROSITE" id="PS50290"/>
    </source>
</evidence>
<evidence type="ECO:0000256" key="1">
    <source>
        <dbReference type="ARBA" id="ARBA00004574"/>
    </source>
</evidence>
<dbReference type="PROSITE" id="PS00916">
    <property type="entry name" value="PI3_4_KINASE_2"/>
    <property type="match status" value="1"/>
</dbReference>
<dbReference type="SMART" id="SM00146">
    <property type="entry name" value="PI3Kc"/>
    <property type="match status" value="1"/>
</dbReference>
<comment type="subcellular location">
    <subcellularLocation>
        <location evidence="1">Chromosome</location>
        <location evidence="1">Telomere</location>
    </subcellularLocation>
</comment>
<dbReference type="PANTHER" id="PTHR37079:SF4">
    <property type="entry name" value="SERINE_THREONINE-PROTEIN KINASE ATM"/>
    <property type="match status" value="1"/>
</dbReference>
<dbReference type="OrthoDB" id="381190at2759"/>
<dbReference type="AlphaFoldDB" id="A0A1E3PPX1"/>
<keyword evidence="5" id="KW-0418">Kinase</keyword>
<dbReference type="Proteomes" id="UP000095009">
    <property type="component" value="Unassembled WGS sequence"/>
</dbReference>
<evidence type="ECO:0000313" key="12">
    <source>
        <dbReference type="EMBL" id="ODQ67284.1"/>
    </source>
</evidence>
<proteinExistence type="predicted"/>
<feature type="non-terminal residue" evidence="12">
    <location>
        <position position="205"/>
    </location>
</feature>
<accession>A0A1E3PPX1</accession>
<evidence type="ECO:0000256" key="9">
    <source>
        <dbReference type="ARBA" id="ARBA00031460"/>
    </source>
</evidence>
<dbReference type="InterPro" id="IPR038980">
    <property type="entry name" value="ATM_plant"/>
</dbReference>
<dbReference type="InterPro" id="IPR018936">
    <property type="entry name" value="PI3/4_kinase_CS"/>
</dbReference>
<dbReference type="EMBL" id="KV454407">
    <property type="protein sequence ID" value="ODQ67284.1"/>
    <property type="molecule type" value="Genomic_DNA"/>
</dbReference>
<dbReference type="GO" id="GO:0006974">
    <property type="term" value="P:DNA damage response"/>
    <property type="evidence" value="ECO:0007669"/>
    <property type="project" value="InterPro"/>
</dbReference>
<evidence type="ECO:0000256" key="4">
    <source>
        <dbReference type="ARBA" id="ARBA00022679"/>
    </source>
</evidence>
<evidence type="ECO:0000256" key="5">
    <source>
        <dbReference type="ARBA" id="ARBA00022777"/>
    </source>
</evidence>